<reference evidence="1 2" key="1">
    <citation type="submission" date="2023-10" db="EMBL/GenBank/DDBJ databases">
        <title>Veillonella sp. nov., isolated from a pig farm feces dump.</title>
        <authorList>
            <person name="Chang Y.-H."/>
        </authorList>
    </citation>
    <scope>NUCLEOTIDE SEQUENCE [LARGE SCALE GENOMIC DNA]</scope>
    <source>
        <strain evidence="1 2">YH-vei2233</strain>
    </source>
</reference>
<dbReference type="EMBL" id="JAWJZB010000008">
    <property type="protein sequence ID" value="MDV5088728.1"/>
    <property type="molecule type" value="Genomic_DNA"/>
</dbReference>
<gene>
    <name evidence="1" type="ORF">RVY80_07730</name>
</gene>
<name>A0ABU3ZA04_9FIRM</name>
<dbReference type="RefSeq" id="WP_295192273.1">
    <property type="nucleotide sequence ID" value="NZ_JAWJZA010000019.1"/>
</dbReference>
<keyword evidence="2" id="KW-1185">Reference proteome</keyword>
<accession>A0ABU3ZA04</accession>
<evidence type="ECO:0000313" key="2">
    <source>
        <dbReference type="Proteomes" id="UP001272515"/>
    </source>
</evidence>
<evidence type="ECO:0000313" key="1">
    <source>
        <dbReference type="EMBL" id="MDV5088728.1"/>
    </source>
</evidence>
<comment type="caution">
    <text evidence="1">The sequence shown here is derived from an EMBL/GenBank/DDBJ whole genome shotgun (WGS) entry which is preliminary data.</text>
</comment>
<dbReference type="Proteomes" id="UP001272515">
    <property type="component" value="Unassembled WGS sequence"/>
</dbReference>
<sequence length="55" mass="6147">MSFLTATIKQWESRKLRTARISVAGTATSCPVWAQPLASEYRQATGQGFRGLFNR</sequence>
<organism evidence="1 2">
    <name type="scientific">Veillonella absiana</name>
    <dbReference type="NCBI Taxonomy" id="3079305"/>
    <lineage>
        <taxon>Bacteria</taxon>
        <taxon>Bacillati</taxon>
        <taxon>Bacillota</taxon>
        <taxon>Negativicutes</taxon>
        <taxon>Veillonellales</taxon>
        <taxon>Veillonellaceae</taxon>
        <taxon>Veillonella</taxon>
    </lineage>
</organism>
<proteinExistence type="predicted"/>
<protein>
    <submittedName>
        <fullName evidence="1">Uncharacterized protein</fullName>
    </submittedName>
</protein>